<feature type="region of interest" description="Disordered" evidence="5">
    <location>
        <begin position="107"/>
        <end position="135"/>
    </location>
</feature>
<evidence type="ECO:0000256" key="2">
    <source>
        <dbReference type="ARBA" id="ARBA00022737"/>
    </source>
</evidence>
<dbReference type="PANTHER" id="PTHR46235">
    <property type="entry name" value="PHD FINGER-CONTAINING PROTEIN DDB_G0268158"/>
    <property type="match status" value="1"/>
</dbReference>
<evidence type="ECO:0000256" key="4">
    <source>
        <dbReference type="ARBA" id="ARBA00022833"/>
    </source>
</evidence>
<reference evidence="7 8" key="1">
    <citation type="submission" date="2023-10" db="EMBL/GenBank/DDBJ databases">
        <authorList>
            <person name="Maclean D."/>
            <person name="Macfadyen A."/>
        </authorList>
    </citation>
    <scope>NUCLEOTIDE SEQUENCE [LARGE SCALE GENOMIC DNA]</scope>
</reference>
<keyword evidence="1" id="KW-0479">Metal-binding</keyword>
<protein>
    <recommendedName>
        <fullName evidence="6">Zinc finger PHD-type domain-containing protein</fullName>
    </recommendedName>
</protein>
<evidence type="ECO:0000259" key="6">
    <source>
        <dbReference type="SMART" id="SM00249"/>
    </source>
</evidence>
<dbReference type="CDD" id="cd15565">
    <property type="entry name" value="PHD2_NSD"/>
    <property type="match status" value="1"/>
</dbReference>
<dbReference type="GO" id="GO:0008270">
    <property type="term" value="F:zinc ion binding"/>
    <property type="evidence" value="ECO:0007669"/>
    <property type="project" value="UniProtKB-KW"/>
</dbReference>
<accession>A0AAV1IJC0</accession>
<feature type="region of interest" description="Disordered" evidence="5">
    <location>
        <begin position="150"/>
        <end position="187"/>
    </location>
</feature>
<feature type="compositionally biased region" description="Low complexity" evidence="5">
    <location>
        <begin position="28"/>
        <end position="45"/>
    </location>
</feature>
<dbReference type="SMART" id="SM00249">
    <property type="entry name" value="PHD"/>
    <property type="match status" value="2"/>
</dbReference>
<dbReference type="Proteomes" id="UP001314263">
    <property type="component" value="Unassembled WGS sequence"/>
</dbReference>
<gene>
    <name evidence="7" type="ORF">CVIRNUC_009338</name>
</gene>
<evidence type="ECO:0000256" key="5">
    <source>
        <dbReference type="SAM" id="MobiDB-lite"/>
    </source>
</evidence>
<evidence type="ECO:0000313" key="7">
    <source>
        <dbReference type="EMBL" id="CAK0786125.1"/>
    </source>
</evidence>
<feature type="domain" description="Zinc finger PHD-type" evidence="6">
    <location>
        <begin position="306"/>
        <end position="366"/>
    </location>
</feature>
<evidence type="ECO:0000313" key="8">
    <source>
        <dbReference type="Proteomes" id="UP001314263"/>
    </source>
</evidence>
<organism evidence="7 8">
    <name type="scientific">Coccomyxa viridis</name>
    <dbReference type="NCBI Taxonomy" id="1274662"/>
    <lineage>
        <taxon>Eukaryota</taxon>
        <taxon>Viridiplantae</taxon>
        <taxon>Chlorophyta</taxon>
        <taxon>core chlorophytes</taxon>
        <taxon>Trebouxiophyceae</taxon>
        <taxon>Trebouxiophyceae incertae sedis</taxon>
        <taxon>Coccomyxaceae</taxon>
        <taxon>Coccomyxa</taxon>
    </lineage>
</organism>
<dbReference type="Pfam" id="PF26055">
    <property type="entry name" value="Mtase_EDM2"/>
    <property type="match status" value="1"/>
</dbReference>
<dbReference type="Pfam" id="PF23004">
    <property type="entry name" value="PHDvar_NSD"/>
    <property type="match status" value="1"/>
</dbReference>
<sequence length="1051" mass="115398">MAQQEAVRQLSDHEPASSAPARLAQCRASASDLGSLGDSTDGSSSIDIVGLTTPKTTASRADYENGTVRWDRSSPKISMCGQSGSRRRLAPGSSRLQADIDAPKQLLDQQGPEHPDSAAHTISNAEDPEPADHHQHAIDGVPLLAVQAAAEEPQQPQNGTGSLAYLGDFGDSSHNQRQRQGQQGGNKRILQLDNECMSNEGAAGEDAEQDNAGEQQWSSKVCCACNDGGRVCLCDGPCQRAFHLGISQKSSRLFGRDSRREAAAEELDMYDVSLCNPLSINQELAEHIVAACPAFECPNCLAQEHQCFICKQEGHSDNSEVVSCIKGSCGRFYHMQCLEQKFGRCKKRAEAEDLWAFGKFACPSHTCKRCEQEEGAPGRGALVPCARCPLAYHLECMPEAVLASRKTRVWLASSEAQRWGEDHSLLQKPGVEPEGGVEDCILYCQRHSIPADGCTPEHVRPLIASHLLSRWKLEMAKKFEHLEWSKQYCKKRELRLKLKEEARRQEQAQQKSACKEQGASRAAPQAPTLAREQLTSGGKRRHPEQAVASAGVPAAAVRAGAESANHIQLAQHSRKAPATPAARAKRRATGPEADAAAHSQPAGADTGFGELDSAPMFQQRKRHACAAFKDALLDSWVSNPQQAPDAQELSPVTYPQEERTPVHGEQLPCPDLPSTLPELGTAAQVLKAAELVSREPETVTGGYRLPVQKGMRAKAAEDMDTLENEHTGEQRGPEVMPAKQQLQMPTAQLLAFEQDDHWGKAKERARTAAIMKAGPVRFPHQKVEILRPEPFDRREVKTITWARLEQIAQTARMQMMREAQGTTSRGLITAQDAEQCCGFQEKLWMYLAPLMLITRYTSYGRHFTQSNHLQALNQFLLPYICEGDTIVDFSCGANVWGPMLKTACLQQGIVVKGINYDIITPECMEGSRHETWFDVKPGSLPGGDRLVVGLNPPFGQDGTLAGAFAALAAHHRPRIIVLIVPPRTLVPLGYTIIKEDTTLMHGECFFVPGTNQKTWNNVTPATRILVRNDCLHQVVEMHDMDCTAKYTFQPR</sequence>
<dbReference type="InterPro" id="IPR055197">
    <property type="entry name" value="PHDvar_NSD"/>
</dbReference>
<dbReference type="AlphaFoldDB" id="A0AAV1IJC0"/>
<dbReference type="InterPro" id="IPR013083">
    <property type="entry name" value="Znf_RING/FYVE/PHD"/>
</dbReference>
<evidence type="ECO:0000256" key="3">
    <source>
        <dbReference type="ARBA" id="ARBA00022771"/>
    </source>
</evidence>
<comment type="caution">
    <text evidence="7">The sequence shown here is derived from an EMBL/GenBank/DDBJ whole genome shotgun (WGS) entry which is preliminary data.</text>
</comment>
<feature type="region of interest" description="Disordered" evidence="5">
    <location>
        <begin position="656"/>
        <end position="676"/>
    </location>
</feature>
<dbReference type="InterPro" id="IPR001965">
    <property type="entry name" value="Znf_PHD"/>
</dbReference>
<feature type="compositionally biased region" description="Low complexity" evidence="5">
    <location>
        <begin position="546"/>
        <end position="564"/>
    </location>
</feature>
<keyword evidence="8" id="KW-1185">Reference proteome</keyword>
<dbReference type="Gene3D" id="3.30.40.10">
    <property type="entry name" value="Zinc/RING finger domain, C3HC4 (zinc finger)"/>
    <property type="match status" value="1"/>
</dbReference>
<dbReference type="PANTHER" id="PTHR46235:SF3">
    <property type="entry name" value="PHD FINGER-CONTAINING PROTEIN DDB_G0268158"/>
    <property type="match status" value="1"/>
</dbReference>
<keyword evidence="3" id="KW-0863">Zinc-finger</keyword>
<dbReference type="EMBL" id="CAUYUE010000014">
    <property type="protein sequence ID" value="CAK0786125.1"/>
    <property type="molecule type" value="Genomic_DNA"/>
</dbReference>
<feature type="domain" description="Zinc finger PHD-type" evidence="6">
    <location>
        <begin position="367"/>
        <end position="448"/>
    </location>
</feature>
<dbReference type="Pfam" id="PF22908">
    <property type="entry name" value="PHD_NSD"/>
    <property type="match status" value="1"/>
</dbReference>
<feature type="region of interest" description="Disordered" evidence="5">
    <location>
        <begin position="1"/>
        <end position="94"/>
    </location>
</feature>
<dbReference type="InterPro" id="IPR058939">
    <property type="entry name" value="Mtase_EDM2"/>
</dbReference>
<keyword evidence="4" id="KW-0862">Zinc</keyword>
<dbReference type="GO" id="GO:0006338">
    <property type="term" value="P:chromatin remodeling"/>
    <property type="evidence" value="ECO:0007669"/>
    <property type="project" value="UniProtKB-ARBA"/>
</dbReference>
<keyword evidence="2" id="KW-0677">Repeat</keyword>
<name>A0AAV1IJC0_9CHLO</name>
<dbReference type="InterPro" id="IPR055198">
    <property type="entry name" value="NSD_PHD"/>
</dbReference>
<evidence type="ECO:0000256" key="1">
    <source>
        <dbReference type="ARBA" id="ARBA00022723"/>
    </source>
</evidence>
<proteinExistence type="predicted"/>
<feature type="region of interest" description="Disordered" evidence="5">
    <location>
        <begin position="507"/>
        <end position="611"/>
    </location>
</feature>